<comment type="caution">
    <text evidence="6">The sequence shown here is derived from an EMBL/GenBank/DDBJ whole genome shotgun (WGS) entry which is preliminary data.</text>
</comment>
<dbReference type="InterPro" id="IPR013563">
    <property type="entry name" value="Oligopep_ABC_C"/>
</dbReference>
<proteinExistence type="inferred from homology"/>
<dbReference type="STRING" id="1817867.A3F83_04925"/>
<evidence type="ECO:0000256" key="1">
    <source>
        <dbReference type="ARBA" id="ARBA00005417"/>
    </source>
</evidence>
<dbReference type="GO" id="GO:0016887">
    <property type="term" value="F:ATP hydrolysis activity"/>
    <property type="evidence" value="ECO:0007669"/>
    <property type="project" value="InterPro"/>
</dbReference>
<keyword evidence="2" id="KW-0813">Transport</keyword>
<evidence type="ECO:0000256" key="3">
    <source>
        <dbReference type="ARBA" id="ARBA00022741"/>
    </source>
</evidence>
<dbReference type="PANTHER" id="PTHR43776">
    <property type="entry name" value="TRANSPORT ATP-BINDING PROTEIN"/>
    <property type="match status" value="1"/>
</dbReference>
<dbReference type="EMBL" id="MFIX01000034">
    <property type="protein sequence ID" value="OGG05917.1"/>
    <property type="molecule type" value="Genomic_DNA"/>
</dbReference>
<name>A0A1F5Z159_9BACT</name>
<evidence type="ECO:0000256" key="4">
    <source>
        <dbReference type="ARBA" id="ARBA00022840"/>
    </source>
</evidence>
<dbReference type="PANTHER" id="PTHR43776:SF7">
    <property type="entry name" value="D,D-DIPEPTIDE TRANSPORT ATP-BINDING PROTEIN DDPF-RELATED"/>
    <property type="match status" value="1"/>
</dbReference>
<organism evidence="6 7">
    <name type="scientific">Candidatus Glassbacteria bacterium RIFCSPLOWO2_12_FULL_58_11</name>
    <dbReference type="NCBI Taxonomy" id="1817867"/>
    <lineage>
        <taxon>Bacteria</taxon>
        <taxon>Candidatus Glassiibacteriota</taxon>
    </lineage>
</organism>
<comment type="similarity">
    <text evidence="1">Belongs to the ABC transporter superfamily.</text>
</comment>
<dbReference type="GO" id="GO:0005524">
    <property type="term" value="F:ATP binding"/>
    <property type="evidence" value="ECO:0007669"/>
    <property type="project" value="UniProtKB-KW"/>
</dbReference>
<dbReference type="SMART" id="SM00382">
    <property type="entry name" value="AAA"/>
    <property type="match status" value="1"/>
</dbReference>
<protein>
    <recommendedName>
        <fullName evidence="5">ABC transporter domain-containing protein</fullName>
    </recommendedName>
</protein>
<evidence type="ECO:0000313" key="7">
    <source>
        <dbReference type="Proteomes" id="UP000179129"/>
    </source>
</evidence>
<dbReference type="InterPro" id="IPR017871">
    <property type="entry name" value="ABC_transporter-like_CS"/>
</dbReference>
<accession>A0A1F5Z159</accession>
<dbReference type="InterPro" id="IPR003439">
    <property type="entry name" value="ABC_transporter-like_ATP-bd"/>
</dbReference>
<dbReference type="Proteomes" id="UP000179129">
    <property type="component" value="Unassembled WGS sequence"/>
</dbReference>
<dbReference type="Pfam" id="PF08352">
    <property type="entry name" value="oligo_HPY"/>
    <property type="match status" value="1"/>
</dbReference>
<dbReference type="SUPFAM" id="SSF52540">
    <property type="entry name" value="P-loop containing nucleoside triphosphate hydrolases"/>
    <property type="match status" value="1"/>
</dbReference>
<dbReference type="AlphaFoldDB" id="A0A1F5Z159"/>
<dbReference type="InterPro" id="IPR003593">
    <property type="entry name" value="AAA+_ATPase"/>
</dbReference>
<dbReference type="CDD" id="cd03257">
    <property type="entry name" value="ABC_NikE_OppD_transporters"/>
    <property type="match status" value="1"/>
</dbReference>
<dbReference type="InterPro" id="IPR027417">
    <property type="entry name" value="P-loop_NTPase"/>
</dbReference>
<evidence type="ECO:0000256" key="2">
    <source>
        <dbReference type="ARBA" id="ARBA00022448"/>
    </source>
</evidence>
<dbReference type="NCBIfam" id="TIGR01727">
    <property type="entry name" value="oligo_HPY"/>
    <property type="match status" value="1"/>
</dbReference>
<dbReference type="FunFam" id="3.40.50.300:FF:000016">
    <property type="entry name" value="Oligopeptide ABC transporter ATP-binding component"/>
    <property type="match status" value="1"/>
</dbReference>
<dbReference type="PROSITE" id="PS00211">
    <property type="entry name" value="ABC_TRANSPORTER_1"/>
    <property type="match status" value="1"/>
</dbReference>
<reference evidence="6 7" key="1">
    <citation type="journal article" date="2016" name="Nat. Commun.">
        <title>Thousands of microbial genomes shed light on interconnected biogeochemical processes in an aquifer system.</title>
        <authorList>
            <person name="Anantharaman K."/>
            <person name="Brown C.T."/>
            <person name="Hug L.A."/>
            <person name="Sharon I."/>
            <person name="Castelle C.J."/>
            <person name="Probst A.J."/>
            <person name="Thomas B.C."/>
            <person name="Singh A."/>
            <person name="Wilkins M.J."/>
            <person name="Karaoz U."/>
            <person name="Brodie E.L."/>
            <person name="Williams K.H."/>
            <person name="Hubbard S.S."/>
            <person name="Banfield J.F."/>
        </authorList>
    </citation>
    <scope>NUCLEOTIDE SEQUENCE [LARGE SCALE GENOMIC DNA]</scope>
</reference>
<evidence type="ECO:0000259" key="5">
    <source>
        <dbReference type="PROSITE" id="PS50893"/>
    </source>
</evidence>
<dbReference type="PROSITE" id="PS50893">
    <property type="entry name" value="ABC_TRANSPORTER_2"/>
    <property type="match status" value="1"/>
</dbReference>
<dbReference type="GO" id="GO:0015833">
    <property type="term" value="P:peptide transport"/>
    <property type="evidence" value="ECO:0007669"/>
    <property type="project" value="InterPro"/>
</dbReference>
<keyword evidence="3" id="KW-0547">Nucleotide-binding</keyword>
<evidence type="ECO:0000313" key="6">
    <source>
        <dbReference type="EMBL" id="OGG05917.1"/>
    </source>
</evidence>
<keyword evidence="4" id="KW-0067">ATP-binding</keyword>
<gene>
    <name evidence="6" type="ORF">A3F83_04925</name>
</gene>
<dbReference type="GO" id="GO:0055085">
    <property type="term" value="P:transmembrane transport"/>
    <property type="evidence" value="ECO:0007669"/>
    <property type="project" value="UniProtKB-ARBA"/>
</dbReference>
<dbReference type="Pfam" id="PF00005">
    <property type="entry name" value="ABC_tran"/>
    <property type="match status" value="1"/>
</dbReference>
<feature type="domain" description="ABC transporter" evidence="5">
    <location>
        <begin position="9"/>
        <end position="259"/>
    </location>
</feature>
<dbReference type="InterPro" id="IPR050319">
    <property type="entry name" value="ABC_transp_ATP-bind"/>
</dbReference>
<sequence>MSADSKPLVECRGLVKTFRLPALAAGPGSREFRAVDGLSLAVYPGETLALVGESGCGKSTTGRLLLRLEKPSAGTVTFEGRDLAALSAARLRTQRSRMQMIFQDPYGSLNPRLTVGAALAEPLRIHWRLSGKSLRERIAGLLENVGLRPEHARRYPHEFSGGQRQRIAIARAVSVNPGFVVADEPVSSLDISIQGQILKLLIELKKSLGMAMLFISHDLAVVRQISDRVAVMYRGRLVELAPAGELFSRPLHPYTRLLLSCVLAPRPGRKGAPPDIRSPEATGYRGFGCSFAGRCPLEIAACTRETPELRELYPDHYAACLVAGGKPLPDISR</sequence>
<dbReference type="Gene3D" id="3.40.50.300">
    <property type="entry name" value="P-loop containing nucleotide triphosphate hydrolases"/>
    <property type="match status" value="1"/>
</dbReference>